<reference evidence="3" key="3">
    <citation type="submission" date="2016-08" db="EMBL/GenBank/DDBJ databases">
        <title>Sequencing, Assembly and Comparative Genomics of S. aureofaciens ATCC 10762.</title>
        <authorList>
            <person name="Gradnigo J.S."/>
            <person name="Johnson N."/>
            <person name="Somerville G.A."/>
        </authorList>
    </citation>
    <scope>NUCLEOTIDE SEQUENCE [LARGE SCALE GENOMIC DNA]</scope>
    <source>
        <strain evidence="3">ATCC 10762</strain>
    </source>
</reference>
<evidence type="ECO:0000313" key="3">
    <source>
        <dbReference type="EMBL" id="OEV34335.1"/>
    </source>
</evidence>
<dbReference type="PANTHER" id="PTHR42951:SF17">
    <property type="entry name" value="METALLO-BETA-LACTAMASE DOMAIN-CONTAINING PROTEIN"/>
    <property type="match status" value="1"/>
</dbReference>
<dbReference type="Pfam" id="PF00753">
    <property type="entry name" value="Lactamase_B"/>
    <property type="match status" value="1"/>
</dbReference>
<dbReference type="EMBL" id="JPRF03000049">
    <property type="protein sequence ID" value="OEV34335.1"/>
    <property type="molecule type" value="Genomic_DNA"/>
</dbReference>
<dbReference type="SUPFAM" id="SSF56281">
    <property type="entry name" value="Metallo-hydrolase/oxidoreductase"/>
    <property type="match status" value="1"/>
</dbReference>
<reference evidence="3 4" key="2">
    <citation type="submission" date="2014-07" db="EMBL/GenBank/DDBJ databases">
        <authorList>
            <person name="Zhang J.E."/>
            <person name="Yang H."/>
            <person name="Guo J."/>
            <person name="Deng Z."/>
            <person name="Luo H."/>
            <person name="Luo M."/>
            <person name="Zhao B."/>
        </authorList>
    </citation>
    <scope>NUCLEOTIDE SEQUENCE [LARGE SCALE GENOMIC DNA]</scope>
    <source>
        <strain evidence="3">ATCC 10762</strain>
        <strain evidence="4">ATCC 10762 / DSM 40127 / CCM 3239 / JCM 4008 / LMG 5968 / NBRC 12843 / NCIMB 8234 / A-377</strain>
    </source>
</reference>
<sequence length="246" mass="25672">MEITRVRDELHMITLEFGTAYLWRDDHGPTLVDTGVAGSADGIEEAVRTIGLEPAAVRRIVLTHHHEDHTGSAAELARRWGAEVVAHRLEAPVIRREQPAAPPVLSPFEQQLWDALPPIPPAEPCPVHREVEDGDVLDIGGGAVVVHVPGHTDGSIALHLPGPGVLFTGDIASNVQGRTRPGVFHTDPARALASFHRLAALPVETAVFGHGDPIAAGASAALRAAAAAAPAATAAPGAATEQRPGT</sequence>
<proteinExistence type="predicted"/>
<dbReference type="Gene3D" id="3.60.15.10">
    <property type="entry name" value="Ribonuclease Z/Hydroxyacylglutathione hydrolase-like"/>
    <property type="match status" value="1"/>
</dbReference>
<gene>
    <name evidence="2" type="ORF">GCM10010502_32440</name>
    <name evidence="3" type="ORF">HS99_0036425</name>
</gene>
<feature type="domain" description="Metallo-beta-lactamase" evidence="1">
    <location>
        <begin position="17"/>
        <end position="210"/>
    </location>
</feature>
<reference evidence="4" key="4">
    <citation type="submission" date="2016-08" db="EMBL/GenBank/DDBJ databases">
        <title>Sequencing, assembly and comparative genomics of S. aureofaciens ATCC 10762.</title>
        <authorList>
            <person name="Gradnigo J.S."/>
            <person name="Johnson N."/>
            <person name="Somerville G.A."/>
        </authorList>
    </citation>
    <scope>NUCLEOTIDE SEQUENCE [LARGE SCALE GENOMIC DNA]</scope>
    <source>
        <strain evidence="4">ATCC 10762 / DSM 40127 / CCM 3239 / JCM 4008 / LMG 5968 / NBRC 12843 / NCIMB 8234 / A-377</strain>
    </source>
</reference>
<name>A0A1E7N0X9_KITAU</name>
<evidence type="ECO:0000313" key="2">
    <source>
        <dbReference type="EMBL" id="GGU78018.1"/>
    </source>
</evidence>
<reference evidence="2" key="5">
    <citation type="submission" date="2020-09" db="EMBL/GenBank/DDBJ databases">
        <authorList>
            <person name="Sun Q."/>
            <person name="Ohkuma M."/>
        </authorList>
    </citation>
    <scope>NUCLEOTIDE SEQUENCE</scope>
    <source>
        <strain evidence="2">JCM 4434</strain>
    </source>
</reference>
<dbReference type="PANTHER" id="PTHR42951">
    <property type="entry name" value="METALLO-BETA-LACTAMASE DOMAIN-CONTAINING"/>
    <property type="match status" value="1"/>
</dbReference>
<dbReference type="CDD" id="cd07721">
    <property type="entry name" value="yflN-like_MBL-fold"/>
    <property type="match status" value="1"/>
</dbReference>
<reference evidence="2" key="1">
    <citation type="journal article" date="2014" name="Int. J. Syst. Evol. Microbiol.">
        <title>Complete genome sequence of Corynebacterium casei LMG S-19264T (=DSM 44701T), isolated from a smear-ripened cheese.</title>
        <authorList>
            <consortium name="US DOE Joint Genome Institute (JGI-PGF)"/>
            <person name="Walter F."/>
            <person name="Albersmeier A."/>
            <person name="Kalinowski J."/>
            <person name="Ruckert C."/>
        </authorList>
    </citation>
    <scope>NUCLEOTIDE SEQUENCE</scope>
    <source>
        <strain evidence="2">JCM 4434</strain>
    </source>
</reference>
<dbReference type="Proteomes" id="UP000037395">
    <property type="component" value="Unassembled WGS sequence"/>
</dbReference>
<dbReference type="InterPro" id="IPR036866">
    <property type="entry name" value="RibonucZ/Hydroxyglut_hydro"/>
</dbReference>
<protein>
    <submittedName>
        <fullName evidence="3">MBL fold metallo-hydrolase</fullName>
    </submittedName>
</protein>
<evidence type="ECO:0000313" key="4">
    <source>
        <dbReference type="Proteomes" id="UP000037395"/>
    </source>
</evidence>
<dbReference type="InterPro" id="IPR001279">
    <property type="entry name" value="Metallo-B-lactamas"/>
</dbReference>
<comment type="caution">
    <text evidence="3">The sequence shown here is derived from an EMBL/GenBank/DDBJ whole genome shotgun (WGS) entry which is preliminary data.</text>
</comment>
<dbReference type="GeneID" id="97486315"/>
<accession>A0A1E7N0X9</accession>
<dbReference type="OrthoDB" id="2971563at2"/>
<evidence type="ECO:0000259" key="1">
    <source>
        <dbReference type="SMART" id="SM00849"/>
    </source>
</evidence>
<accession>A0A8H9LLH6</accession>
<keyword evidence="4" id="KW-1185">Reference proteome</keyword>
<dbReference type="RefSeq" id="WP_030551349.1">
    <property type="nucleotide sequence ID" value="NZ_BMUB01000006.1"/>
</dbReference>
<dbReference type="KEGG" id="kau:B6264_07110"/>
<dbReference type="SMART" id="SM00849">
    <property type="entry name" value="Lactamase_B"/>
    <property type="match status" value="1"/>
</dbReference>
<keyword evidence="3" id="KW-0378">Hydrolase</keyword>
<dbReference type="GO" id="GO:0016787">
    <property type="term" value="F:hydrolase activity"/>
    <property type="evidence" value="ECO:0007669"/>
    <property type="project" value="UniProtKB-KW"/>
</dbReference>
<dbReference type="Proteomes" id="UP000610124">
    <property type="component" value="Unassembled WGS sequence"/>
</dbReference>
<dbReference type="EMBL" id="BMUB01000006">
    <property type="protein sequence ID" value="GGU78018.1"/>
    <property type="molecule type" value="Genomic_DNA"/>
</dbReference>
<dbReference type="AlphaFoldDB" id="A0A1E7N0X9"/>
<dbReference type="InterPro" id="IPR050855">
    <property type="entry name" value="NDM-1-like"/>
</dbReference>
<organism evidence="3 4">
    <name type="scientific">Kitasatospora aureofaciens</name>
    <name type="common">Streptomyces aureofaciens</name>
    <dbReference type="NCBI Taxonomy" id="1894"/>
    <lineage>
        <taxon>Bacteria</taxon>
        <taxon>Bacillati</taxon>
        <taxon>Actinomycetota</taxon>
        <taxon>Actinomycetes</taxon>
        <taxon>Kitasatosporales</taxon>
        <taxon>Streptomycetaceae</taxon>
        <taxon>Kitasatospora</taxon>
    </lineage>
</organism>